<dbReference type="InterPro" id="IPR006537">
    <property type="entry name" value="PD_CobS"/>
</dbReference>
<dbReference type="InterPro" id="IPR011704">
    <property type="entry name" value="ATPase_dyneun-rel_AAA"/>
</dbReference>
<gene>
    <name evidence="4" type="primary">cobS</name>
    <name evidence="4" type="ORF">SMD27_06295</name>
</gene>
<reference evidence="4 5" key="1">
    <citation type="journal article" date="2016" name="Antonie Van Leeuwenhoek">
        <title>Dongia soli sp. nov., isolated from soil from Dokdo, Korea.</title>
        <authorList>
            <person name="Kim D.U."/>
            <person name="Lee H."/>
            <person name="Kim H."/>
            <person name="Kim S.G."/>
            <person name="Ka J.O."/>
        </authorList>
    </citation>
    <scope>NUCLEOTIDE SEQUENCE [LARGE SCALE GENOMIC DNA]</scope>
    <source>
        <strain evidence="4 5">D78</strain>
    </source>
</reference>
<dbReference type="SUPFAM" id="SSF52540">
    <property type="entry name" value="P-loop containing nucleoside triphosphate hydrolases"/>
    <property type="match status" value="1"/>
</dbReference>
<organism evidence="4 5">
    <name type="scientific">Dongia soli</name>
    <dbReference type="NCBI Taxonomy" id="600628"/>
    <lineage>
        <taxon>Bacteria</taxon>
        <taxon>Pseudomonadati</taxon>
        <taxon>Pseudomonadota</taxon>
        <taxon>Alphaproteobacteria</taxon>
        <taxon>Rhodospirillales</taxon>
        <taxon>Dongiaceae</taxon>
        <taxon>Dongia</taxon>
    </lineage>
</organism>
<dbReference type="Gene3D" id="3.40.50.300">
    <property type="entry name" value="P-loop containing nucleotide triphosphate hydrolases"/>
    <property type="match status" value="1"/>
</dbReference>
<accession>A0ABU5E9J3</accession>
<feature type="domain" description="ATPase dynein-related AAA" evidence="2">
    <location>
        <begin position="69"/>
        <end position="191"/>
    </location>
</feature>
<dbReference type="PANTHER" id="PTHR42759:SF1">
    <property type="entry name" value="MAGNESIUM-CHELATASE SUBUNIT CHLD"/>
    <property type="match status" value="1"/>
</dbReference>
<dbReference type="InterPro" id="IPR025865">
    <property type="entry name" value="CobS_N_dom"/>
</dbReference>
<dbReference type="EMBL" id="JAXCLW010000001">
    <property type="protein sequence ID" value="MDY0882444.1"/>
    <property type="molecule type" value="Genomic_DNA"/>
</dbReference>
<dbReference type="EC" id="6.6.1.2" evidence="1"/>
<dbReference type="GO" id="GO:0051116">
    <property type="term" value="F:cobaltochelatase activity"/>
    <property type="evidence" value="ECO:0007669"/>
    <property type="project" value="UniProtKB-EC"/>
</dbReference>
<comment type="caution">
    <text evidence="4">The sequence shown here is derived from an EMBL/GenBank/DDBJ whole genome shotgun (WGS) entry which is preliminary data.</text>
</comment>
<keyword evidence="5" id="KW-1185">Reference proteome</keyword>
<evidence type="ECO:0000313" key="4">
    <source>
        <dbReference type="EMBL" id="MDY0882444.1"/>
    </source>
</evidence>
<dbReference type="InterPro" id="IPR027417">
    <property type="entry name" value="P-loop_NTPase"/>
</dbReference>
<dbReference type="InterPro" id="IPR050764">
    <property type="entry name" value="CbbQ/NirQ/NorQ/GpvN"/>
</dbReference>
<evidence type="ECO:0000259" key="3">
    <source>
        <dbReference type="Pfam" id="PF12556"/>
    </source>
</evidence>
<dbReference type="RefSeq" id="WP_320507467.1">
    <property type="nucleotide sequence ID" value="NZ_JAXCLW010000001.1"/>
</dbReference>
<evidence type="ECO:0000256" key="1">
    <source>
        <dbReference type="NCBIfam" id="TIGR01650"/>
    </source>
</evidence>
<evidence type="ECO:0000313" key="5">
    <source>
        <dbReference type="Proteomes" id="UP001279642"/>
    </source>
</evidence>
<protein>
    <recommendedName>
        <fullName evidence="1">Cobaltochelatase subunit CobS</fullName>
        <ecNumber evidence="1">6.6.1.2</ecNumber>
    </recommendedName>
</protein>
<dbReference type="Pfam" id="PF07728">
    <property type="entry name" value="AAA_5"/>
    <property type="match status" value="1"/>
</dbReference>
<sequence>MAATSAAAEKTATPDISISVSQVFGLESDMQVPAFSQRSEHVPDVDESYRFDHDTTMAILAGFAYNRRVMIQGYHGTGKSTHVEQVAARLNWPCIRINLDSHISRIDLIGKDAIVLKDGKQVTEYREGLLPWALQHPTALVFDEYDAGRPDVMFVIQRVLEVEGKLTLLDQNKVIRPHPAFRLFATANTIGLGDTTGLYHGTQQINQGQMDRWNIVATLNYLPHDDEVNICVSKSPTYDNDAGRKTIGAMVACAELTRAGFINGDISTVMSPRTVITWAENARIFNDVGFAFRVSFLNKCDELERPIVAEYYQRCFGVDLKDSITRAQLV</sequence>
<feature type="domain" description="Cobaltochelatase subunit CobS N-terminal" evidence="3">
    <location>
        <begin position="12"/>
        <end position="42"/>
    </location>
</feature>
<dbReference type="Proteomes" id="UP001279642">
    <property type="component" value="Unassembled WGS sequence"/>
</dbReference>
<dbReference type="NCBIfam" id="TIGR01650">
    <property type="entry name" value="PD_CobS"/>
    <property type="match status" value="1"/>
</dbReference>
<proteinExistence type="predicted"/>
<keyword evidence="4" id="KW-0436">Ligase</keyword>
<dbReference type="Pfam" id="PF12556">
    <property type="entry name" value="CobS_N"/>
    <property type="match status" value="1"/>
</dbReference>
<evidence type="ECO:0000259" key="2">
    <source>
        <dbReference type="Pfam" id="PF07728"/>
    </source>
</evidence>
<dbReference type="PANTHER" id="PTHR42759">
    <property type="entry name" value="MOXR FAMILY PROTEIN"/>
    <property type="match status" value="1"/>
</dbReference>
<name>A0ABU5E9J3_9PROT</name>